<keyword evidence="2" id="KW-1185">Reference proteome</keyword>
<evidence type="ECO:0000313" key="1">
    <source>
        <dbReference type="EMBL" id="MBP1965941.1"/>
    </source>
</evidence>
<protein>
    <submittedName>
        <fullName evidence="1">Uncharacterized protein</fullName>
    </submittedName>
</protein>
<accession>A0ABS4I4U1</accession>
<organism evidence="1 2">
    <name type="scientific">Paenibacillus aceris</name>
    <dbReference type="NCBI Taxonomy" id="869555"/>
    <lineage>
        <taxon>Bacteria</taxon>
        <taxon>Bacillati</taxon>
        <taxon>Bacillota</taxon>
        <taxon>Bacilli</taxon>
        <taxon>Bacillales</taxon>
        <taxon>Paenibacillaceae</taxon>
        <taxon>Paenibacillus</taxon>
    </lineage>
</organism>
<evidence type="ECO:0000313" key="2">
    <source>
        <dbReference type="Proteomes" id="UP001519344"/>
    </source>
</evidence>
<gene>
    <name evidence="1" type="ORF">J2Z65_005186</name>
</gene>
<comment type="caution">
    <text evidence="1">The sequence shown here is derived from an EMBL/GenBank/DDBJ whole genome shotgun (WGS) entry which is preliminary data.</text>
</comment>
<name>A0ABS4I4U1_9BACL</name>
<proteinExistence type="predicted"/>
<dbReference type="EMBL" id="JAGGKV010000017">
    <property type="protein sequence ID" value="MBP1965941.1"/>
    <property type="molecule type" value="Genomic_DNA"/>
</dbReference>
<reference evidence="1 2" key="1">
    <citation type="submission" date="2021-03" db="EMBL/GenBank/DDBJ databases">
        <title>Genomic Encyclopedia of Type Strains, Phase IV (KMG-IV): sequencing the most valuable type-strain genomes for metagenomic binning, comparative biology and taxonomic classification.</title>
        <authorList>
            <person name="Goeker M."/>
        </authorList>
    </citation>
    <scope>NUCLEOTIDE SEQUENCE [LARGE SCALE GENOMIC DNA]</scope>
    <source>
        <strain evidence="1 2">DSM 24950</strain>
    </source>
</reference>
<sequence length="122" mass="13596">MIIGVNSVEKQHYSNRGVRRPFRPGLGAFTNTRGPYRPSRGSFGGITPNFRHETAFSALSTGIGRLAMVRQPFRPSRPGLGAFTNTRGPYRPSRGWFGARSPISAVPITYFLEYASLYSWII</sequence>
<dbReference type="Proteomes" id="UP001519344">
    <property type="component" value="Unassembled WGS sequence"/>
</dbReference>